<gene>
    <name evidence="1" type="ORF">PROQFM164_S01g002945</name>
</gene>
<evidence type="ECO:0000313" key="1">
    <source>
        <dbReference type="EMBL" id="CDM29133.1"/>
    </source>
</evidence>
<dbReference type="AlphaFoldDB" id="W6PY03"/>
<reference evidence="1" key="1">
    <citation type="journal article" date="2014" name="Nat. Commun.">
        <title>Multiple recent horizontal transfers of a large genomic region in cheese making fungi.</title>
        <authorList>
            <person name="Cheeseman K."/>
            <person name="Ropars J."/>
            <person name="Renault P."/>
            <person name="Dupont J."/>
            <person name="Gouzy J."/>
            <person name="Branca A."/>
            <person name="Abraham A.L."/>
            <person name="Ceppi M."/>
            <person name="Conseiller E."/>
            <person name="Debuchy R."/>
            <person name="Malagnac F."/>
            <person name="Goarin A."/>
            <person name="Silar P."/>
            <person name="Lacoste S."/>
            <person name="Sallet E."/>
            <person name="Bensimon A."/>
            <person name="Giraud T."/>
            <person name="Brygoo Y."/>
        </authorList>
    </citation>
    <scope>NUCLEOTIDE SEQUENCE [LARGE SCALE GENOMIC DNA]</scope>
    <source>
        <strain evidence="1">FM164</strain>
    </source>
</reference>
<accession>W6PY03</accession>
<evidence type="ECO:0000313" key="2">
    <source>
        <dbReference type="Proteomes" id="UP000030686"/>
    </source>
</evidence>
<organism evidence="1 2">
    <name type="scientific">Penicillium roqueforti (strain FM164)</name>
    <dbReference type="NCBI Taxonomy" id="1365484"/>
    <lineage>
        <taxon>Eukaryota</taxon>
        <taxon>Fungi</taxon>
        <taxon>Dikarya</taxon>
        <taxon>Ascomycota</taxon>
        <taxon>Pezizomycotina</taxon>
        <taxon>Eurotiomycetes</taxon>
        <taxon>Eurotiomycetidae</taxon>
        <taxon>Eurotiales</taxon>
        <taxon>Aspergillaceae</taxon>
        <taxon>Penicillium</taxon>
    </lineage>
</organism>
<protein>
    <submittedName>
        <fullName evidence="1">Genomic scaffold, ProqFM164S01</fullName>
    </submittedName>
</protein>
<sequence length="63" mass="6929">MMIVPADVCRHSHPPCLGRQGAFLPHLPPDDAPFFHSGTAQHLYSSPRYGDLEIMVPTYPGQA</sequence>
<name>W6PY03_PENRF</name>
<dbReference type="EMBL" id="HG792015">
    <property type="protein sequence ID" value="CDM29133.1"/>
    <property type="molecule type" value="Genomic_DNA"/>
</dbReference>
<dbReference type="Proteomes" id="UP000030686">
    <property type="component" value="Unassembled WGS sequence"/>
</dbReference>
<proteinExistence type="predicted"/>
<dbReference type="OrthoDB" id="2106152at2759"/>
<keyword evidence="2" id="KW-1185">Reference proteome</keyword>